<dbReference type="InterPro" id="IPR008767">
    <property type="entry name" value="Phage_SPP1_head-tail_adaptor"/>
</dbReference>
<organism evidence="1 2">
    <name type="scientific">Bradyrhizobium manausense</name>
    <dbReference type="NCBI Taxonomy" id="989370"/>
    <lineage>
        <taxon>Bacteria</taxon>
        <taxon>Pseudomonadati</taxon>
        <taxon>Pseudomonadota</taxon>
        <taxon>Alphaproteobacteria</taxon>
        <taxon>Hyphomicrobiales</taxon>
        <taxon>Nitrobacteraceae</taxon>
        <taxon>Bradyrhizobium</taxon>
    </lineage>
</organism>
<name>A0A0R3CZW5_9BRAD</name>
<dbReference type="Pfam" id="PF05521">
    <property type="entry name" value="Phage_HCP"/>
    <property type="match status" value="1"/>
</dbReference>
<evidence type="ECO:0000313" key="1">
    <source>
        <dbReference type="EMBL" id="KRQ03081.1"/>
    </source>
</evidence>
<accession>A0A0R3CZW5</accession>
<proteinExistence type="predicted"/>
<dbReference type="Gene3D" id="2.40.10.270">
    <property type="entry name" value="Bacteriophage SPP1 head-tail adaptor protein"/>
    <property type="match status" value="1"/>
</dbReference>
<dbReference type="EMBL" id="LJYG01000108">
    <property type="protein sequence ID" value="KRQ03081.1"/>
    <property type="molecule type" value="Genomic_DNA"/>
</dbReference>
<dbReference type="AlphaFoldDB" id="A0A0R3CZW5"/>
<dbReference type="NCBIfam" id="TIGR01563">
    <property type="entry name" value="gp16_SPP1"/>
    <property type="match status" value="1"/>
</dbReference>
<dbReference type="InterPro" id="IPR038666">
    <property type="entry name" value="SSP1_head-tail_sf"/>
</dbReference>
<dbReference type="RefSeq" id="WP_057754753.1">
    <property type="nucleotide sequence ID" value="NZ_LJYG01000108.1"/>
</dbReference>
<dbReference type="Proteomes" id="UP000051936">
    <property type="component" value="Unassembled WGS sequence"/>
</dbReference>
<dbReference type="OrthoDB" id="7570189at2"/>
<keyword evidence="2" id="KW-1185">Reference proteome</keyword>
<evidence type="ECO:0000313" key="2">
    <source>
        <dbReference type="Proteomes" id="UP000051936"/>
    </source>
</evidence>
<gene>
    <name evidence="1" type="ORF">AOQ71_30415</name>
</gene>
<sequence>MTAAGNLTEKVTLLALVTVPDGAGGSTQSWEPQLTARAEIRVLKSGEAILAGRLQGVETFVATVRYQAAMAAANSTSRLRNERTGKVFNISAITPDQRLQWVDILCQSDEL</sequence>
<reference evidence="1 2" key="1">
    <citation type="submission" date="2015-09" db="EMBL/GenBank/DDBJ databases">
        <title>Draft Genome Sequence of Bradyrhizobium manausense Strain BR 3351T, a Novel Symbiotic Nitrogen-Fixing Alphaproteobacterium Isolated from Brazilian Amazon Rain Forest.</title>
        <authorList>
            <person name="De Araujo J.L."/>
            <person name="Zilli J.E."/>
        </authorList>
    </citation>
    <scope>NUCLEOTIDE SEQUENCE [LARGE SCALE GENOMIC DNA]</scope>
    <source>
        <strain evidence="1 2">BR3351</strain>
    </source>
</reference>
<protein>
    <submittedName>
        <fullName evidence="1">Phage head-tail adapter protein</fullName>
    </submittedName>
</protein>
<comment type="caution">
    <text evidence="1">The sequence shown here is derived from an EMBL/GenBank/DDBJ whole genome shotgun (WGS) entry which is preliminary data.</text>
</comment>
<dbReference type="STRING" id="989370.AOQ71_30415"/>